<name>A0A6J4MMI3_9BACT</name>
<dbReference type="AlphaFoldDB" id="A0A6J4MMI3"/>
<organism evidence="1">
    <name type="scientific">uncultured Gemmatimonadota bacterium</name>
    <dbReference type="NCBI Taxonomy" id="203437"/>
    <lineage>
        <taxon>Bacteria</taxon>
        <taxon>Pseudomonadati</taxon>
        <taxon>Gemmatimonadota</taxon>
        <taxon>environmental samples</taxon>
    </lineage>
</organism>
<proteinExistence type="predicted"/>
<accession>A0A6J4MMI3</accession>
<gene>
    <name evidence="1" type="ORF">AVDCRST_MAG68-4280</name>
</gene>
<dbReference type="EMBL" id="CADCTW010000196">
    <property type="protein sequence ID" value="CAA9359166.1"/>
    <property type="molecule type" value="Genomic_DNA"/>
</dbReference>
<reference evidence="1" key="1">
    <citation type="submission" date="2020-02" db="EMBL/GenBank/DDBJ databases">
        <authorList>
            <person name="Meier V. D."/>
        </authorList>
    </citation>
    <scope>NUCLEOTIDE SEQUENCE</scope>
    <source>
        <strain evidence="1">AVDCRST_MAG68</strain>
    </source>
</reference>
<evidence type="ECO:0000313" key="1">
    <source>
        <dbReference type="EMBL" id="CAA9359166.1"/>
    </source>
</evidence>
<protein>
    <submittedName>
        <fullName evidence="1">Uncharacterized protein</fullName>
    </submittedName>
</protein>
<sequence length="104" mass="11437">MDTPRLPTPLQALAAIADHIRARGLVAESERISELTSELEGIVSLETKLHRLVERWEIEAARSDALVRESSGAVRDSAKSRAAGVRLCIEDLRRTIAGGLQRRP</sequence>